<dbReference type="InterPro" id="IPR041043">
    <property type="entry name" value="DUF5622"/>
</dbReference>
<dbReference type="Gene3D" id="3.30.160.830">
    <property type="match status" value="1"/>
</dbReference>
<evidence type="ECO:0000313" key="2">
    <source>
        <dbReference type="EMBL" id="HEM66586.1"/>
    </source>
</evidence>
<gene>
    <name evidence="2" type="ORF">ENO26_03295</name>
</gene>
<name>A0A7J2U1N1_9CREN</name>
<sequence length="67" mass="7639">MGLKHKKYIYVKRADGGFVKVRVLKSRQEDESKYVVIGPKVIRPPPTAVIVNEEGLPESVKKELYNL</sequence>
<dbReference type="EMBL" id="DSEU01000021">
    <property type="protein sequence ID" value="HEM66586.1"/>
    <property type="molecule type" value="Genomic_DNA"/>
</dbReference>
<protein>
    <submittedName>
        <fullName evidence="2">Cren protein</fullName>
    </submittedName>
</protein>
<feature type="domain" description="DUF5622" evidence="1">
    <location>
        <begin position="3"/>
        <end position="65"/>
    </location>
</feature>
<proteinExistence type="predicted"/>
<reference evidence="2" key="1">
    <citation type="journal article" date="2020" name="mSystems">
        <title>Genome- and Community-Level Interaction Insights into Carbon Utilization and Element Cycling Functions of Hydrothermarchaeota in Hydrothermal Sediment.</title>
        <authorList>
            <person name="Zhou Z."/>
            <person name="Liu Y."/>
            <person name="Xu W."/>
            <person name="Pan J."/>
            <person name="Luo Z.H."/>
            <person name="Li M."/>
        </authorList>
    </citation>
    <scope>NUCLEOTIDE SEQUENCE [LARGE SCALE GENOMIC DNA]</scope>
    <source>
        <strain evidence="2">SpSt-125</strain>
    </source>
</reference>
<dbReference type="Pfam" id="PF18533">
    <property type="entry name" value="DUF5622"/>
    <property type="match status" value="1"/>
</dbReference>
<accession>A0A7J2U1N1</accession>
<evidence type="ECO:0000259" key="1">
    <source>
        <dbReference type="Pfam" id="PF18533"/>
    </source>
</evidence>
<comment type="caution">
    <text evidence="2">The sequence shown here is derived from an EMBL/GenBank/DDBJ whole genome shotgun (WGS) entry which is preliminary data.</text>
</comment>
<organism evidence="2">
    <name type="scientific">Ignisphaera aggregans</name>
    <dbReference type="NCBI Taxonomy" id="334771"/>
    <lineage>
        <taxon>Archaea</taxon>
        <taxon>Thermoproteota</taxon>
        <taxon>Thermoprotei</taxon>
        <taxon>Desulfurococcales</taxon>
        <taxon>Desulfurococcaceae</taxon>
        <taxon>Ignisphaera</taxon>
    </lineage>
</organism>
<dbReference type="AlphaFoldDB" id="A0A7J2U1N1"/>